<evidence type="ECO:0000313" key="2">
    <source>
        <dbReference type="EMBL" id="KAL2633165.1"/>
    </source>
</evidence>
<evidence type="ECO:0000256" key="1">
    <source>
        <dbReference type="SAM" id="MobiDB-lite"/>
    </source>
</evidence>
<comment type="caution">
    <text evidence="2">The sequence shown here is derived from an EMBL/GenBank/DDBJ whole genome shotgun (WGS) entry which is preliminary data.</text>
</comment>
<gene>
    <name evidence="2" type="ORF">R1flu_004644</name>
</gene>
<feature type="region of interest" description="Disordered" evidence="1">
    <location>
        <begin position="14"/>
        <end position="39"/>
    </location>
</feature>
<sequence length="88" mass="10036">MILKDSMEDIDDRKYDDWEDKSNLQDSRDPDLLQTNNGKGKLEIKIENATKDIQDFGYGVNRGDNAVIEAISLTTKVESTRVEDTKDI</sequence>
<proteinExistence type="predicted"/>
<reference evidence="2 3" key="1">
    <citation type="submission" date="2024-09" db="EMBL/GenBank/DDBJ databases">
        <title>Chromosome-scale assembly of Riccia fluitans.</title>
        <authorList>
            <person name="Paukszto L."/>
            <person name="Sawicki J."/>
            <person name="Karawczyk K."/>
            <person name="Piernik-Szablinska J."/>
            <person name="Szczecinska M."/>
            <person name="Mazdziarz M."/>
        </authorList>
    </citation>
    <scope>NUCLEOTIDE SEQUENCE [LARGE SCALE GENOMIC DNA]</scope>
    <source>
        <strain evidence="2">Rf_01</strain>
        <tissue evidence="2">Aerial parts of the thallus</tissue>
    </source>
</reference>
<organism evidence="2 3">
    <name type="scientific">Riccia fluitans</name>
    <dbReference type="NCBI Taxonomy" id="41844"/>
    <lineage>
        <taxon>Eukaryota</taxon>
        <taxon>Viridiplantae</taxon>
        <taxon>Streptophyta</taxon>
        <taxon>Embryophyta</taxon>
        <taxon>Marchantiophyta</taxon>
        <taxon>Marchantiopsida</taxon>
        <taxon>Marchantiidae</taxon>
        <taxon>Marchantiales</taxon>
        <taxon>Ricciaceae</taxon>
        <taxon>Riccia</taxon>
    </lineage>
</organism>
<name>A0ABD1YR98_9MARC</name>
<protein>
    <submittedName>
        <fullName evidence="2">Uncharacterized protein</fullName>
    </submittedName>
</protein>
<dbReference type="AlphaFoldDB" id="A0ABD1YR98"/>
<feature type="compositionally biased region" description="Basic and acidic residues" evidence="1">
    <location>
        <begin position="14"/>
        <end position="31"/>
    </location>
</feature>
<keyword evidence="3" id="KW-1185">Reference proteome</keyword>
<dbReference type="Proteomes" id="UP001605036">
    <property type="component" value="Unassembled WGS sequence"/>
</dbReference>
<evidence type="ECO:0000313" key="3">
    <source>
        <dbReference type="Proteomes" id="UP001605036"/>
    </source>
</evidence>
<dbReference type="EMBL" id="JBHFFA010000003">
    <property type="protein sequence ID" value="KAL2633165.1"/>
    <property type="molecule type" value="Genomic_DNA"/>
</dbReference>
<accession>A0ABD1YR98</accession>